<keyword evidence="7" id="KW-0503">Monooxygenase</keyword>
<dbReference type="Proteomes" id="UP000092746">
    <property type="component" value="Unassembled WGS sequence"/>
</dbReference>
<proteinExistence type="inferred from homology"/>
<dbReference type="RefSeq" id="WP_065295394.1">
    <property type="nucleotide sequence ID" value="NZ_CAUUMV010000017.1"/>
</dbReference>
<organism evidence="10 11">
    <name type="scientific">Aggregatibacter aphrophilus</name>
    <name type="common">Haemophilus aphrophilus</name>
    <dbReference type="NCBI Taxonomy" id="732"/>
    <lineage>
        <taxon>Bacteria</taxon>
        <taxon>Pseudomonadati</taxon>
        <taxon>Pseudomonadota</taxon>
        <taxon>Gammaproteobacteria</taxon>
        <taxon>Pasteurellales</taxon>
        <taxon>Pasteurellaceae</taxon>
        <taxon>Aggregatibacter</taxon>
    </lineage>
</organism>
<evidence type="ECO:0000256" key="1">
    <source>
        <dbReference type="ARBA" id="ARBA00001974"/>
    </source>
</evidence>
<sequence length="391" mass="43767">MANIQKDVIVVGGGMIGAACALGLAQLGLQIQVIERAPLPQFSPDFPYDLRISAISATSVKLLQQLNAWQHIEKMRLNPYRTLETWEIEGFSTRFESRDLNLPELGFMIENNLIQLGLWQAFDVYPNLQTCTNIAIQSAQKCGQHWQCFLTNGECYEAPLVIAADGANSQLRDIAGIGLTGWQYRQSCMLILVETELGEQDITWQHFMPSGPKAFLPLLGNEACLVWYDAPQRIRALKQMSKEKLTEQIALTFPSRLGKITVQNANSFELTRRHAQRYFNQGIVLVGDAAHTINPLAGQGVNLGFKDVKALIEVIHSALAQQENIADDKVLARYQQKRKADNLLMQSGMDLFYKAFKEDILPLKVLRNLALVAADKTPILKKQALRYALGL</sequence>
<evidence type="ECO:0000256" key="6">
    <source>
        <dbReference type="ARBA" id="ARBA00023002"/>
    </source>
</evidence>
<evidence type="ECO:0000256" key="8">
    <source>
        <dbReference type="ARBA" id="ARBA00065734"/>
    </source>
</evidence>
<dbReference type="AlphaFoldDB" id="A0AAP7GXG9"/>
<reference evidence="10 11" key="1">
    <citation type="submission" date="2016-06" db="EMBL/GenBank/DDBJ databases">
        <title>Simultaneous identification of Haemophilus influenzae and Haemophilus haemolyticus using TaqMan real-time PCR.</title>
        <authorList>
            <person name="Price E.P."/>
            <person name="Sarovich D.S."/>
            <person name="Harris T."/>
            <person name="Spargo J.C."/>
            <person name="Nosworthy E."/>
            <person name="Beissbarth J."/>
            <person name="Smith-Vaughan H."/>
        </authorList>
    </citation>
    <scope>NUCLEOTIDE SEQUENCE [LARGE SCALE GENOMIC DNA]</scope>
    <source>
        <strain evidence="10 11">ATCC 7901</strain>
    </source>
</reference>
<comment type="similarity">
    <text evidence="3">Belongs to the UbiH/COQ6 family.</text>
</comment>
<keyword evidence="4" id="KW-0285">Flavoprotein</keyword>
<dbReference type="PROSITE" id="PS51257">
    <property type="entry name" value="PROKAR_LIPOPROTEIN"/>
    <property type="match status" value="1"/>
</dbReference>
<dbReference type="Gene3D" id="3.50.50.60">
    <property type="entry name" value="FAD/NAD(P)-binding domain"/>
    <property type="match status" value="2"/>
</dbReference>
<dbReference type="SUPFAM" id="SSF51905">
    <property type="entry name" value="FAD/NAD(P)-binding domain"/>
    <property type="match status" value="1"/>
</dbReference>
<name>A0AAP7GXG9_AGGAP</name>
<dbReference type="InterPro" id="IPR002938">
    <property type="entry name" value="FAD-bd"/>
</dbReference>
<comment type="subunit">
    <text evidence="8">Component of the Ubi complex metabolon, which regroups five ubiquinone biosynthesis proteins (UbiE, UbiF, UbiG, UbiH and UbiI) and two accessory factors (UbiK and the lipid-binding protein UbiJ).</text>
</comment>
<dbReference type="GO" id="GO:0071949">
    <property type="term" value="F:FAD binding"/>
    <property type="evidence" value="ECO:0007669"/>
    <property type="project" value="InterPro"/>
</dbReference>
<dbReference type="InterPro" id="IPR051205">
    <property type="entry name" value="UbiH/COQ6_monooxygenase"/>
</dbReference>
<comment type="caution">
    <text evidence="10">The sequence shown here is derived from an EMBL/GenBank/DDBJ whole genome shotgun (WGS) entry which is preliminary data.</text>
</comment>
<evidence type="ECO:0000256" key="7">
    <source>
        <dbReference type="ARBA" id="ARBA00023033"/>
    </source>
</evidence>
<dbReference type="GO" id="GO:0006744">
    <property type="term" value="P:ubiquinone biosynthetic process"/>
    <property type="evidence" value="ECO:0007669"/>
    <property type="project" value="InterPro"/>
</dbReference>
<evidence type="ECO:0000256" key="5">
    <source>
        <dbReference type="ARBA" id="ARBA00022827"/>
    </source>
</evidence>
<dbReference type="EMBL" id="MAQE01000013">
    <property type="protein sequence ID" value="OBY51969.1"/>
    <property type="molecule type" value="Genomic_DNA"/>
</dbReference>
<dbReference type="GO" id="GO:0110142">
    <property type="term" value="C:ubiquinone biosynthesis complex"/>
    <property type="evidence" value="ECO:0007669"/>
    <property type="project" value="UniProtKB-ARBA"/>
</dbReference>
<dbReference type="PRINTS" id="PR00420">
    <property type="entry name" value="RNGMNOXGNASE"/>
</dbReference>
<comment type="cofactor">
    <cofactor evidence="1">
        <name>FAD</name>
        <dbReference type="ChEBI" id="CHEBI:57692"/>
    </cofactor>
</comment>
<evidence type="ECO:0000256" key="2">
    <source>
        <dbReference type="ARBA" id="ARBA00004749"/>
    </source>
</evidence>
<feature type="domain" description="FAD-binding" evidence="9">
    <location>
        <begin position="7"/>
        <end position="340"/>
    </location>
</feature>
<dbReference type="PANTHER" id="PTHR43876:SF10">
    <property type="entry name" value="3-DEMETHOXYUBIQUINOL 3-HYDROXYLASE"/>
    <property type="match status" value="1"/>
</dbReference>
<evidence type="ECO:0000256" key="4">
    <source>
        <dbReference type="ARBA" id="ARBA00022630"/>
    </source>
</evidence>
<dbReference type="NCBIfam" id="TIGR01988">
    <property type="entry name" value="Ubi-OHases"/>
    <property type="match status" value="1"/>
</dbReference>
<gene>
    <name evidence="10" type="primary">ubiF</name>
    <name evidence="10" type="ORF">BBB52_06545</name>
</gene>
<evidence type="ECO:0000313" key="11">
    <source>
        <dbReference type="Proteomes" id="UP000092746"/>
    </source>
</evidence>
<comment type="pathway">
    <text evidence="2">Cofactor biosynthesis; ubiquinone biosynthesis.</text>
</comment>
<accession>A0AAP7GXG9</accession>
<keyword evidence="6" id="KW-0560">Oxidoreductase</keyword>
<protein>
    <submittedName>
        <fullName evidence="10">2-octaprenyl-3-methyl-6-methoxy-1,4-benzoquinol hydroxylase</fullName>
    </submittedName>
</protein>
<dbReference type="Pfam" id="PF01494">
    <property type="entry name" value="FAD_binding_3"/>
    <property type="match status" value="1"/>
</dbReference>
<dbReference type="FunFam" id="3.50.50.60:FF:000021">
    <property type="entry name" value="Ubiquinone biosynthesis monooxygenase COQ6"/>
    <property type="match status" value="1"/>
</dbReference>
<dbReference type="InterPro" id="IPR010971">
    <property type="entry name" value="UbiH/COQ6"/>
</dbReference>
<dbReference type="PANTHER" id="PTHR43876">
    <property type="entry name" value="UBIQUINONE BIOSYNTHESIS MONOOXYGENASE COQ6, MITOCHONDRIAL"/>
    <property type="match status" value="1"/>
</dbReference>
<keyword evidence="5" id="KW-0274">FAD</keyword>
<dbReference type="InterPro" id="IPR036188">
    <property type="entry name" value="FAD/NAD-bd_sf"/>
</dbReference>
<evidence type="ECO:0000259" key="9">
    <source>
        <dbReference type="Pfam" id="PF01494"/>
    </source>
</evidence>
<evidence type="ECO:0000256" key="3">
    <source>
        <dbReference type="ARBA" id="ARBA00005349"/>
    </source>
</evidence>
<dbReference type="GO" id="GO:0008682">
    <property type="term" value="F:3-demethoxyubiquinol 3-hydroxylase activity"/>
    <property type="evidence" value="ECO:0007669"/>
    <property type="project" value="TreeGrafter"/>
</dbReference>
<evidence type="ECO:0000313" key="10">
    <source>
        <dbReference type="EMBL" id="OBY51969.1"/>
    </source>
</evidence>